<dbReference type="InterPro" id="IPR004843">
    <property type="entry name" value="Calcineurin-like_PHP"/>
</dbReference>
<dbReference type="SUPFAM" id="SSF56300">
    <property type="entry name" value="Metallo-dependent phosphatases"/>
    <property type="match status" value="1"/>
</dbReference>
<keyword evidence="4" id="KW-1185">Reference proteome</keyword>
<proteinExistence type="predicted"/>
<protein>
    <submittedName>
        <fullName evidence="3">Metallophosphoesterase</fullName>
    </submittedName>
</protein>
<dbReference type="Gene3D" id="3.60.21.10">
    <property type="match status" value="2"/>
</dbReference>
<organism evidence="3 4">
    <name type="scientific">Bowmanella yangjiangensis</name>
    <dbReference type="NCBI Taxonomy" id="2811230"/>
    <lineage>
        <taxon>Bacteria</taxon>
        <taxon>Pseudomonadati</taxon>
        <taxon>Pseudomonadota</taxon>
        <taxon>Gammaproteobacteria</taxon>
        <taxon>Alteromonadales</taxon>
        <taxon>Alteromonadaceae</taxon>
        <taxon>Bowmanella</taxon>
    </lineage>
</organism>
<reference evidence="3 4" key="1">
    <citation type="submission" date="2021-03" db="EMBL/GenBank/DDBJ databases">
        <title>novel species isolated from a fishpond in China.</title>
        <authorList>
            <person name="Lu H."/>
            <person name="Cai Z."/>
        </authorList>
    </citation>
    <scope>NUCLEOTIDE SEQUENCE [LARGE SCALE GENOMIC DNA]</scope>
    <source>
        <strain evidence="3 4">Y57</strain>
    </source>
</reference>
<dbReference type="Pfam" id="PF00149">
    <property type="entry name" value="Metallophos"/>
    <property type="match status" value="1"/>
</dbReference>
<keyword evidence="1" id="KW-0732">Signal</keyword>
<sequence>MFRLIIGVLLFLTLLPGGAGADSAPAAEPLQIAFMPDVHFHDVYGEFRDGAFEGLPNSKSGRKATIRSMRAQLHSTRLFNENYFALLAALDDVARRGVKLVALPGDFSDDGQPLHIRGLRRILDNYSQTYGMRFFATPGNHDPVRPLDSPGGEPDFLGAGGHQQAIFSRGADKCLAYQGTWAVIKGDNTPDTICSEEIRHMGYGGILAELASFGFFPDSRDLYWESPYSDYQTDTYSFHQASQQAELDQRNYEICAQGTGGAYKQAGYSQCQQVADASYLVEPVPDLWLLAIDANVYVPKVASGEFAGSGNAGYNKLVSHKTQVLDWIRSVVKRAASQGKTLLAFSHFPMTEFYDGQSQAIAQVFGREALQLTRRPTDKVGQLLADTGLTLHVGGHMHFNDTGTIKGSQGNTLVNIQAPSLAAYVPAYKLLTLHSDRQVEVDTIVLNKVPRFDELFEHYAQEYQVSSHNAPPWDKGILTAKSYREFTLWHLQELTRLRFLPGEWPPDLREALLAFNGWQLMVLSGFNGDREQALNVLTQSKDWQSADISLRNNWPYPSVMPEELSRWTGFELALDFYRLRNAGSLALADIPAKRILAYQLLAQRLNRSEQPEGSPQWALKTRLSQLLAIFQALQQGEPDRHFIVNLDNGQVIQGN</sequence>
<feature type="chain" id="PRO_5045838161" evidence="1">
    <location>
        <begin position="22"/>
        <end position="655"/>
    </location>
</feature>
<accession>A0ABS3CXB2</accession>
<feature type="signal peptide" evidence="1">
    <location>
        <begin position="1"/>
        <end position="21"/>
    </location>
</feature>
<dbReference type="InterPro" id="IPR029052">
    <property type="entry name" value="Metallo-depent_PP-like"/>
</dbReference>
<dbReference type="RefSeq" id="WP_206595717.1">
    <property type="nucleotide sequence ID" value="NZ_JAFKCS010000022.1"/>
</dbReference>
<comment type="caution">
    <text evidence="3">The sequence shown here is derived from an EMBL/GenBank/DDBJ whole genome shotgun (WGS) entry which is preliminary data.</text>
</comment>
<gene>
    <name evidence="3" type="ORF">J0A65_17905</name>
</gene>
<feature type="domain" description="Calcineurin-like phosphoesterase" evidence="2">
    <location>
        <begin position="32"/>
        <end position="151"/>
    </location>
</feature>
<evidence type="ECO:0000259" key="2">
    <source>
        <dbReference type="Pfam" id="PF00149"/>
    </source>
</evidence>
<evidence type="ECO:0000256" key="1">
    <source>
        <dbReference type="SAM" id="SignalP"/>
    </source>
</evidence>
<name>A0ABS3CXB2_9ALTE</name>
<evidence type="ECO:0000313" key="3">
    <source>
        <dbReference type="EMBL" id="MBN7821748.1"/>
    </source>
</evidence>
<dbReference type="Proteomes" id="UP000663992">
    <property type="component" value="Unassembled WGS sequence"/>
</dbReference>
<dbReference type="EMBL" id="JAFKCS010000022">
    <property type="protein sequence ID" value="MBN7821748.1"/>
    <property type="molecule type" value="Genomic_DNA"/>
</dbReference>
<evidence type="ECO:0000313" key="4">
    <source>
        <dbReference type="Proteomes" id="UP000663992"/>
    </source>
</evidence>